<reference evidence="6" key="2">
    <citation type="submission" date="2015-06" db="UniProtKB">
        <authorList>
            <consortium name="EnsemblMetazoa"/>
        </authorList>
    </citation>
    <scope>IDENTIFICATION</scope>
</reference>
<dbReference type="Gene3D" id="3.10.590.10">
    <property type="entry name" value="ph1033 like domains"/>
    <property type="match status" value="1"/>
</dbReference>
<feature type="compositionally biased region" description="Basic residues" evidence="4">
    <location>
        <begin position="507"/>
        <end position="518"/>
    </location>
</feature>
<dbReference type="Proteomes" id="UP000015104">
    <property type="component" value="Unassembled WGS sequence"/>
</dbReference>
<evidence type="ECO:0000256" key="4">
    <source>
        <dbReference type="SAM" id="MobiDB-lite"/>
    </source>
</evidence>
<dbReference type="GO" id="GO:0003729">
    <property type="term" value="F:mRNA binding"/>
    <property type="evidence" value="ECO:0007669"/>
    <property type="project" value="TreeGrafter"/>
</dbReference>
<feature type="compositionally biased region" description="Pro residues" evidence="4">
    <location>
        <begin position="73"/>
        <end position="89"/>
    </location>
</feature>
<dbReference type="PANTHER" id="PTHR12357:SF89">
    <property type="entry name" value="YTH DOMAIN-CONTAINING FAMILY PROTEIN"/>
    <property type="match status" value="1"/>
</dbReference>
<dbReference type="HOGENOM" id="CLU_333271_0_0_1"/>
<feature type="compositionally biased region" description="Polar residues" evidence="4">
    <location>
        <begin position="275"/>
        <end position="284"/>
    </location>
</feature>
<dbReference type="OrthoDB" id="306690at2759"/>
<dbReference type="GO" id="GO:0061157">
    <property type="term" value="P:mRNA destabilization"/>
    <property type="evidence" value="ECO:0007669"/>
    <property type="project" value="TreeGrafter"/>
</dbReference>
<feature type="compositionally biased region" description="Low complexity" evidence="4">
    <location>
        <begin position="777"/>
        <end position="790"/>
    </location>
</feature>
<keyword evidence="3" id="KW-0694">RNA-binding</keyword>
<dbReference type="GO" id="GO:0005737">
    <property type="term" value="C:cytoplasm"/>
    <property type="evidence" value="ECO:0007669"/>
    <property type="project" value="UniProtKB-SubCell"/>
</dbReference>
<feature type="region of interest" description="Disordered" evidence="4">
    <location>
        <begin position="431"/>
        <end position="582"/>
    </location>
</feature>
<evidence type="ECO:0000256" key="1">
    <source>
        <dbReference type="ARBA" id="ARBA00004496"/>
    </source>
</evidence>
<proteinExistence type="predicted"/>
<feature type="compositionally biased region" description="Low complexity" evidence="4">
    <location>
        <begin position="824"/>
        <end position="852"/>
    </location>
</feature>
<dbReference type="CDD" id="cd21134">
    <property type="entry name" value="YTH"/>
    <property type="match status" value="1"/>
</dbReference>
<evidence type="ECO:0000256" key="2">
    <source>
        <dbReference type="ARBA" id="ARBA00022490"/>
    </source>
</evidence>
<feature type="compositionally biased region" description="Basic and acidic residues" evidence="4">
    <location>
        <begin position="791"/>
        <end position="823"/>
    </location>
</feature>
<protein>
    <recommendedName>
        <fullName evidence="5">YTH domain-containing protein</fullName>
    </recommendedName>
</protein>
<feature type="compositionally biased region" description="Polar residues" evidence="4">
    <location>
        <begin position="431"/>
        <end position="446"/>
    </location>
</feature>
<reference evidence="7" key="1">
    <citation type="submission" date="2011-08" db="EMBL/GenBank/DDBJ databases">
        <authorList>
            <person name="Rombauts S."/>
        </authorList>
    </citation>
    <scope>NUCLEOTIDE SEQUENCE</scope>
    <source>
        <strain evidence="7">London</strain>
    </source>
</reference>
<evidence type="ECO:0000313" key="7">
    <source>
        <dbReference type="Proteomes" id="UP000015104"/>
    </source>
</evidence>
<dbReference type="EnsemblMetazoa" id="tetur01g04570.1">
    <property type="protein sequence ID" value="tetur01g04570.1"/>
    <property type="gene ID" value="tetur01g04570"/>
</dbReference>
<feature type="compositionally biased region" description="Low complexity" evidence="4">
    <location>
        <begin position="497"/>
        <end position="506"/>
    </location>
</feature>
<dbReference type="AlphaFoldDB" id="T1JQV2"/>
<dbReference type="PANTHER" id="PTHR12357">
    <property type="entry name" value="YTH YT521-B HOMOLOGY DOMAIN-CONTAINING"/>
    <property type="match status" value="1"/>
</dbReference>
<keyword evidence="2" id="KW-0963">Cytoplasm</keyword>
<sequence length="858" mass="91611">MERPFDICSFGMILQGADGHHLQGNDPTNGSLQHRDAGRYGGQHHYNQVGSGPGHQPGPHQGHHGPSGHASQPGPPPPGPPPHTAPGPTGPYMDIFGYNNFGPFFPSATQAANTTGNDHFWSKQAIGQPLPGNPYLSVHDEASYYSRDTYGDSFNAGVLKHVETGMGALTLDYIKTDFTGQTVGAPSFQQANPAPQSVAVTQAAVPTAMPGAGHSGIGNSFDVAKRLDSINLTSNSVGLGVNQGSSNVVGSASKKPSWASVASQPAKPVPKSLKSKISGSTVLSSGKHMPPPTPPTSIDSIGTWESKNGSSIGVKNIPGSGPVSVTGHGQPSGVGRHSGSSSSVNPVGAMNSNSGQTNPPIVLGNGSTSWGPSQGNRNVSRSANVANSGTGYIPSSNLNSSAVRQASGQVVTSASNHHHSVTGGGAIQNNHHFHQSSTGMGQNFQANEVGLSGSGVGAVHHHHHRENNRYGGQHQHNHVGPGTHPHHSHGHHHSSSHQHTGSGGHSSNHHQQQHHLGGHGHSSGTNHHYHGHHGQQSHHHQGHHGASSNAGPQGSASSGGSGGGATSNSSIVPLDNNGPSYPSHPILDKLRLENNYNPKEFDLSPKDARFFIIKSYSEDDIHRSIKYSIWCSTEHGNKRLDNAFKSQEGKGPMYLFYSVNGSGHFCGMAQMLSMVDYNSSSNVWAQDKWKGQFKVKWIYVKDVPNAQLRHIRLENNENKPVTNSRDTQEVPYAQGKAVLKIMHNYRHTTSIFDDFLHYEKRQEEEYQRRVAGDSLPNNNSSGSVSSSNGHNNREDNNRGNTREPRDRENSRKNNRDNNRDSNNKDNSSYHNLANSSGHASNANSSSNKNPSNFWELDD</sequence>
<dbReference type="GO" id="GO:1990247">
    <property type="term" value="F:N6-methyladenosine-containing RNA reader activity"/>
    <property type="evidence" value="ECO:0007669"/>
    <property type="project" value="TreeGrafter"/>
</dbReference>
<feature type="domain" description="YTH" evidence="5">
    <location>
        <begin position="608"/>
        <end position="742"/>
    </location>
</feature>
<feature type="region of interest" description="Disordered" evidence="4">
    <location>
        <begin position="766"/>
        <end position="858"/>
    </location>
</feature>
<feature type="compositionally biased region" description="Basic residues" evidence="4">
    <location>
        <begin position="527"/>
        <end position="543"/>
    </location>
</feature>
<organism evidence="6 7">
    <name type="scientific">Tetranychus urticae</name>
    <name type="common">Two-spotted spider mite</name>
    <dbReference type="NCBI Taxonomy" id="32264"/>
    <lineage>
        <taxon>Eukaryota</taxon>
        <taxon>Metazoa</taxon>
        <taxon>Ecdysozoa</taxon>
        <taxon>Arthropoda</taxon>
        <taxon>Chelicerata</taxon>
        <taxon>Arachnida</taxon>
        <taxon>Acari</taxon>
        <taxon>Acariformes</taxon>
        <taxon>Trombidiformes</taxon>
        <taxon>Prostigmata</taxon>
        <taxon>Eleutherengona</taxon>
        <taxon>Raphignathae</taxon>
        <taxon>Tetranychoidea</taxon>
        <taxon>Tetranychidae</taxon>
        <taxon>Tetranychus</taxon>
    </lineage>
</organism>
<dbReference type="Pfam" id="PF04146">
    <property type="entry name" value="YTH"/>
    <property type="match status" value="1"/>
</dbReference>
<comment type="subcellular location">
    <subcellularLocation>
        <location evidence="1">Cytoplasm</location>
    </subcellularLocation>
</comment>
<feature type="region of interest" description="Disordered" evidence="4">
    <location>
        <begin position="19"/>
        <end position="92"/>
    </location>
</feature>
<dbReference type="KEGG" id="tut:107362300"/>
<dbReference type="OMA" id="YMDIFGY"/>
<feature type="compositionally biased region" description="Low complexity" evidence="4">
    <location>
        <begin position="333"/>
        <end position="348"/>
    </location>
</feature>
<evidence type="ECO:0000256" key="3">
    <source>
        <dbReference type="ARBA" id="ARBA00022884"/>
    </source>
</evidence>
<accession>T1JQV2</accession>
<gene>
    <name evidence="6" type="primary">107362300</name>
</gene>
<dbReference type="PROSITE" id="PS50882">
    <property type="entry name" value="YTH"/>
    <property type="match status" value="1"/>
</dbReference>
<dbReference type="STRING" id="32264.T1JQV2"/>
<feature type="compositionally biased region" description="Polar residues" evidence="4">
    <location>
        <begin position="297"/>
        <end position="313"/>
    </location>
</feature>
<dbReference type="InterPro" id="IPR045168">
    <property type="entry name" value="YTH_prot"/>
</dbReference>
<dbReference type="eggNOG" id="KOG1901">
    <property type="taxonomic scope" value="Eukaryota"/>
</dbReference>
<name>T1JQV2_TETUR</name>
<dbReference type="InterPro" id="IPR007275">
    <property type="entry name" value="YTH_domain"/>
</dbReference>
<dbReference type="EMBL" id="CAEY01000441">
    <property type="status" value="NOT_ANNOTATED_CDS"/>
    <property type="molecule type" value="Genomic_DNA"/>
</dbReference>
<feature type="compositionally biased region" description="Basic residues" evidence="4">
    <location>
        <begin position="484"/>
        <end position="496"/>
    </location>
</feature>
<keyword evidence="7" id="KW-1185">Reference proteome</keyword>
<feature type="region of interest" description="Disordered" evidence="4">
    <location>
        <begin position="247"/>
        <end position="356"/>
    </location>
</feature>
<evidence type="ECO:0000259" key="5">
    <source>
        <dbReference type="PROSITE" id="PS50882"/>
    </source>
</evidence>
<dbReference type="FunFam" id="3.10.590.10:FF:000001">
    <property type="entry name" value="YTH domain family 1, isoform CRA_a"/>
    <property type="match status" value="1"/>
</dbReference>
<feature type="compositionally biased region" description="Low complexity" evidence="4">
    <location>
        <begin position="544"/>
        <end position="556"/>
    </location>
</feature>
<evidence type="ECO:0000313" key="6">
    <source>
        <dbReference type="EnsemblMetazoa" id="tetur01g04570.1"/>
    </source>
</evidence>